<evidence type="ECO:0000313" key="1">
    <source>
        <dbReference type="EMBL" id="PSK91447.1"/>
    </source>
</evidence>
<dbReference type="RefSeq" id="WP_181358473.1">
    <property type="nucleotide sequence ID" value="NZ_PYGD01000005.1"/>
</dbReference>
<accession>A0A2P8D2K9</accession>
<proteinExistence type="predicted"/>
<protein>
    <submittedName>
        <fullName evidence="1">Capsule assembly protein Wzi</fullName>
    </submittedName>
</protein>
<name>A0A2P8D2K9_9BACT</name>
<reference evidence="1 2" key="1">
    <citation type="submission" date="2018-03" db="EMBL/GenBank/DDBJ databases">
        <title>Genomic Encyclopedia of Type Strains, Phase III (KMG-III): the genomes of soil and plant-associated and newly described type strains.</title>
        <authorList>
            <person name="Whitman W."/>
        </authorList>
    </citation>
    <scope>NUCLEOTIDE SEQUENCE [LARGE SCALE GENOMIC DNA]</scope>
    <source>
        <strain evidence="1 2">CGMCC 1.12700</strain>
    </source>
</reference>
<keyword evidence="2" id="KW-1185">Reference proteome</keyword>
<organism evidence="1 2">
    <name type="scientific">Taibaiella chishuiensis</name>
    <dbReference type="NCBI Taxonomy" id="1434707"/>
    <lineage>
        <taxon>Bacteria</taxon>
        <taxon>Pseudomonadati</taxon>
        <taxon>Bacteroidota</taxon>
        <taxon>Chitinophagia</taxon>
        <taxon>Chitinophagales</taxon>
        <taxon>Chitinophagaceae</taxon>
        <taxon>Taibaiella</taxon>
    </lineage>
</organism>
<sequence length="504" mass="56140">MRVWLFLLLAGIWGVPARAQISGMDIEYRGDTASYSGDYHYELEALAIGTTNDQVPFWMRTNRFGSIPVEGLSGSFIAGASKSYREDGKKHLVDWGIGATARINAGSHANFQLIDAYLKGRLSIFQLQAGRTRDRTGLVDPDLSTGAFAISGNALGIPKIELSIPEYWAIPLTKGLIAIKGNFVHGWFGETPLAPGYNLPPVQSYYHQKSFYGRLGKPGWKVKLYAGFNHQVMWGGENTINKGRFTLSVPETFLYVVTGKAYGGNGIETSKIGNHIGSLDQAVEVTFKGVKAVVYHQFYYDVGGLYHLNNIKDGLWGISLLNLKKSGRNYGWYKVVVEFLNSKSQGGELDAKITPSGDEDYYNNYMYMQGWSYEGENLGNPLLTSRMYARKELPNREREFVVNNRVTALHLGIQGFLYQWNFKALLTYSKNYGTYGSSPIGGSLNNQRFPGPPPYFEQVNQFSGYLEAARPLGEGFELGFGLALDQGQLLYNSFGGLIRLRKHL</sequence>
<dbReference type="AlphaFoldDB" id="A0A2P8D2K9"/>
<dbReference type="Pfam" id="PF14052">
    <property type="entry name" value="Caps_assemb_Wzi"/>
    <property type="match status" value="1"/>
</dbReference>
<dbReference type="Proteomes" id="UP000240572">
    <property type="component" value="Unassembled WGS sequence"/>
</dbReference>
<dbReference type="InterPro" id="IPR026950">
    <property type="entry name" value="Caps_assemb_Wzi"/>
</dbReference>
<gene>
    <name evidence="1" type="ORF">B0I18_10530</name>
</gene>
<evidence type="ECO:0000313" key="2">
    <source>
        <dbReference type="Proteomes" id="UP000240572"/>
    </source>
</evidence>
<dbReference type="EMBL" id="PYGD01000005">
    <property type="protein sequence ID" value="PSK91447.1"/>
    <property type="molecule type" value="Genomic_DNA"/>
</dbReference>
<comment type="caution">
    <text evidence="1">The sequence shown here is derived from an EMBL/GenBank/DDBJ whole genome shotgun (WGS) entry which is preliminary data.</text>
</comment>
<dbReference type="Gene3D" id="2.40.160.130">
    <property type="entry name" value="Capsule assembly protein Wzi"/>
    <property type="match status" value="1"/>
</dbReference>
<dbReference type="InterPro" id="IPR038636">
    <property type="entry name" value="Wzi_sf"/>
</dbReference>